<dbReference type="Gene3D" id="1.20.1250.20">
    <property type="entry name" value="MFS general substrate transporter like domains"/>
    <property type="match status" value="2"/>
</dbReference>
<gene>
    <name evidence="8" type="ORF">INT45_004255</name>
</gene>
<dbReference type="InterPro" id="IPR036259">
    <property type="entry name" value="MFS_trans_sf"/>
</dbReference>
<feature type="transmembrane region" description="Helical" evidence="6">
    <location>
        <begin position="92"/>
        <end position="109"/>
    </location>
</feature>
<feature type="transmembrane region" description="Helical" evidence="6">
    <location>
        <begin position="285"/>
        <end position="309"/>
    </location>
</feature>
<feature type="transmembrane region" description="Helical" evidence="6">
    <location>
        <begin position="321"/>
        <end position="341"/>
    </location>
</feature>
<evidence type="ECO:0000256" key="6">
    <source>
        <dbReference type="SAM" id="Phobius"/>
    </source>
</evidence>
<protein>
    <recommendedName>
        <fullName evidence="7">Major facilitator superfamily (MFS) profile domain-containing protein</fullName>
    </recommendedName>
</protein>
<organism evidence="8 9">
    <name type="scientific">Circinella minor</name>
    <dbReference type="NCBI Taxonomy" id="1195481"/>
    <lineage>
        <taxon>Eukaryota</taxon>
        <taxon>Fungi</taxon>
        <taxon>Fungi incertae sedis</taxon>
        <taxon>Mucoromycota</taxon>
        <taxon>Mucoromycotina</taxon>
        <taxon>Mucoromycetes</taxon>
        <taxon>Mucorales</taxon>
        <taxon>Lichtheimiaceae</taxon>
        <taxon>Circinella</taxon>
    </lineage>
</organism>
<reference evidence="8 9" key="1">
    <citation type="submission" date="2020-12" db="EMBL/GenBank/DDBJ databases">
        <title>Metabolic potential, ecology and presence of endohyphal bacteria is reflected in genomic diversity of Mucoromycotina.</title>
        <authorList>
            <person name="Muszewska A."/>
            <person name="Okrasinska A."/>
            <person name="Steczkiewicz K."/>
            <person name="Drgas O."/>
            <person name="Orlowska M."/>
            <person name="Perlinska-Lenart U."/>
            <person name="Aleksandrzak-Piekarczyk T."/>
            <person name="Szatraj K."/>
            <person name="Zielenkiewicz U."/>
            <person name="Pilsyk S."/>
            <person name="Malc E."/>
            <person name="Mieczkowski P."/>
            <person name="Kruszewska J.S."/>
            <person name="Biernat P."/>
            <person name="Pawlowska J."/>
        </authorList>
    </citation>
    <scope>NUCLEOTIDE SEQUENCE [LARGE SCALE GENOMIC DNA]</scope>
    <source>
        <strain evidence="8 9">CBS 142.35</strain>
    </source>
</reference>
<keyword evidence="2" id="KW-0813">Transport</keyword>
<dbReference type="Pfam" id="PF07690">
    <property type="entry name" value="MFS_1"/>
    <property type="match status" value="1"/>
</dbReference>
<evidence type="ECO:0000256" key="4">
    <source>
        <dbReference type="ARBA" id="ARBA00022989"/>
    </source>
</evidence>
<keyword evidence="3 6" id="KW-0812">Transmembrane</keyword>
<feature type="transmembrane region" description="Helical" evidence="6">
    <location>
        <begin position="146"/>
        <end position="165"/>
    </location>
</feature>
<evidence type="ECO:0000313" key="8">
    <source>
        <dbReference type="EMBL" id="KAG2227300.1"/>
    </source>
</evidence>
<feature type="transmembrane region" description="Helical" evidence="6">
    <location>
        <begin position="214"/>
        <end position="237"/>
    </location>
</feature>
<evidence type="ECO:0000256" key="2">
    <source>
        <dbReference type="ARBA" id="ARBA00022448"/>
    </source>
</evidence>
<accession>A0A8H7VNL8</accession>
<comment type="subcellular location">
    <subcellularLocation>
        <location evidence="1">Membrane</location>
        <topology evidence="1">Multi-pass membrane protein</topology>
    </subcellularLocation>
</comment>
<keyword evidence="4 6" id="KW-1133">Transmembrane helix</keyword>
<proteinExistence type="predicted"/>
<evidence type="ECO:0000256" key="5">
    <source>
        <dbReference type="ARBA" id="ARBA00023136"/>
    </source>
</evidence>
<dbReference type="GO" id="GO:0016020">
    <property type="term" value="C:membrane"/>
    <property type="evidence" value="ECO:0007669"/>
    <property type="project" value="UniProtKB-SubCell"/>
</dbReference>
<evidence type="ECO:0000256" key="3">
    <source>
        <dbReference type="ARBA" id="ARBA00022692"/>
    </source>
</evidence>
<evidence type="ECO:0000259" key="7">
    <source>
        <dbReference type="PROSITE" id="PS50850"/>
    </source>
</evidence>
<dbReference type="PANTHER" id="PTHR43791">
    <property type="entry name" value="PERMEASE-RELATED"/>
    <property type="match status" value="1"/>
</dbReference>
<dbReference type="OrthoDB" id="2985014at2759"/>
<feature type="transmembrane region" description="Helical" evidence="6">
    <location>
        <begin position="441"/>
        <end position="461"/>
    </location>
</feature>
<dbReference type="EMBL" id="JAEPRB010000008">
    <property type="protein sequence ID" value="KAG2227300.1"/>
    <property type="molecule type" value="Genomic_DNA"/>
</dbReference>
<feature type="transmembrane region" description="Helical" evidence="6">
    <location>
        <begin position="407"/>
        <end position="429"/>
    </location>
</feature>
<dbReference type="InterPro" id="IPR020846">
    <property type="entry name" value="MFS_dom"/>
</dbReference>
<dbReference type="AlphaFoldDB" id="A0A8H7VNL8"/>
<sequence>SANKVIISISNSKPNSNNAAGGDQITTPSVPLELLNKDKEQQQEQQLVRKIDLHVIPLFCTFYFVDFLDRSNIGNATIAGLQTDLKMTGPELSVAVSAFFITFIIFQIPSNMVLKRIGARWWLSFIMLVWGIITVSMAFVKNFTGLLITRLLLGAAESGFVPGILYQLSRIYKPQELGFRIAVFLCMGALSGIVSGPIAYAATSFEGKLGLHGWQYIFLIEGAPTVILALLSFCLLFDDITEVGWLTEKQKDSQEARMSVHIKNVGREPIIMKTMRTVLFDIKTWIFGVIAMLSSINMTSIGVFSPVIIKGFGFSTLTTQLLTAPPFIVAGVMIIICGVLADKGNKRAIIATSGSIVIALGFVMLLTIDNPWGCYTAIFIVAGGIGTQVPIGLSWPTINYHDLTVRAVGIAIISMMGNLGNVIASFLYTVSGDTNHVFGNAFNLIVSTITAILAVMMGLMLRRLNSCMEQQQEIPSIYDEEKQHSNM</sequence>
<evidence type="ECO:0000256" key="1">
    <source>
        <dbReference type="ARBA" id="ARBA00004141"/>
    </source>
</evidence>
<feature type="transmembrane region" description="Helical" evidence="6">
    <location>
        <begin position="348"/>
        <end position="368"/>
    </location>
</feature>
<evidence type="ECO:0000313" key="9">
    <source>
        <dbReference type="Proteomes" id="UP000646827"/>
    </source>
</evidence>
<feature type="domain" description="Major facilitator superfamily (MFS) profile" evidence="7">
    <location>
        <begin position="55"/>
        <end position="466"/>
    </location>
</feature>
<feature type="transmembrane region" description="Helical" evidence="6">
    <location>
        <begin position="121"/>
        <end position="140"/>
    </location>
</feature>
<feature type="transmembrane region" description="Helical" evidence="6">
    <location>
        <begin position="177"/>
        <end position="202"/>
    </location>
</feature>
<feature type="transmembrane region" description="Helical" evidence="6">
    <location>
        <begin position="374"/>
        <end position="395"/>
    </location>
</feature>
<dbReference type="PANTHER" id="PTHR43791:SF36">
    <property type="entry name" value="TRANSPORTER, PUTATIVE (AFU_ORTHOLOGUE AFUA_6G08340)-RELATED"/>
    <property type="match status" value="1"/>
</dbReference>
<dbReference type="SUPFAM" id="SSF103473">
    <property type="entry name" value="MFS general substrate transporter"/>
    <property type="match status" value="1"/>
</dbReference>
<dbReference type="FunFam" id="1.20.1250.20:FF:000018">
    <property type="entry name" value="MFS transporter permease"/>
    <property type="match status" value="1"/>
</dbReference>
<keyword evidence="5 6" id="KW-0472">Membrane</keyword>
<dbReference type="InterPro" id="IPR011701">
    <property type="entry name" value="MFS"/>
</dbReference>
<comment type="caution">
    <text evidence="8">The sequence shown here is derived from an EMBL/GenBank/DDBJ whole genome shotgun (WGS) entry which is preliminary data.</text>
</comment>
<dbReference type="Proteomes" id="UP000646827">
    <property type="component" value="Unassembled WGS sequence"/>
</dbReference>
<feature type="non-terminal residue" evidence="8">
    <location>
        <position position="1"/>
    </location>
</feature>
<dbReference type="GO" id="GO:0022857">
    <property type="term" value="F:transmembrane transporter activity"/>
    <property type="evidence" value="ECO:0007669"/>
    <property type="project" value="InterPro"/>
</dbReference>
<dbReference type="PROSITE" id="PS50850">
    <property type="entry name" value="MFS"/>
    <property type="match status" value="1"/>
</dbReference>
<name>A0A8H7VNL8_9FUNG</name>
<keyword evidence="9" id="KW-1185">Reference proteome</keyword>